<dbReference type="InterPro" id="IPR028098">
    <property type="entry name" value="Glyco_trans_4-like_N"/>
</dbReference>
<dbReference type="Pfam" id="PF13439">
    <property type="entry name" value="Glyco_transf_4"/>
    <property type="match status" value="1"/>
</dbReference>
<sequence>MKSVLFHYPILNVGGAEKSTLRMLRALCDRGWQVTLVLTTGGGELEPEIDPRVTVVRLRPRAYGQHFIAARDWSSRLRQLPDLFGYLAMRALGALRLLPFMFRRYDAAAVLLMGTPSYFVRRVVRADVRGIWIRSDLSGADPSGRVTAALRSAAGELDNFICVSEVSRKSLLMAVPEAQSKAVVIHNILAPEEMREMAGKAPPPFEPSRDGLVNILTVCRLNDRAKGLVRMARVCRALKDKGLRFHWYIAGSGTDRALLEAEIAALDIGDRMSLLGTLQNPFPAYQAADLIAMLSHYEGLCGVINEARVLGKAVIATRVSGIDEQLVSEKNGLIVEQEDADIIAGMTRMLTDPEFRQGLARGGYPAVLLDDKAKLDLLEDLLLSNEEPR</sequence>
<dbReference type="SUPFAM" id="SSF53756">
    <property type="entry name" value="UDP-Glycosyltransferase/glycogen phosphorylase"/>
    <property type="match status" value="1"/>
</dbReference>
<dbReference type="AlphaFoldDB" id="A0A833N9T4"/>
<dbReference type="Pfam" id="PF00534">
    <property type="entry name" value="Glycos_transf_1"/>
    <property type="match status" value="1"/>
</dbReference>
<proteinExistence type="predicted"/>
<feature type="domain" description="Glycosyltransferase subfamily 4-like N-terminal" evidence="2">
    <location>
        <begin position="13"/>
        <end position="188"/>
    </location>
</feature>
<name>A0A833N9T4_MARNT</name>
<organism evidence="3 4">
    <name type="scientific">Marinobacter nauticus</name>
    <name type="common">Marinobacter hydrocarbonoclasticus</name>
    <name type="synonym">Marinobacter aquaeolei</name>
    <dbReference type="NCBI Taxonomy" id="2743"/>
    <lineage>
        <taxon>Bacteria</taxon>
        <taxon>Pseudomonadati</taxon>
        <taxon>Pseudomonadota</taxon>
        <taxon>Gammaproteobacteria</taxon>
        <taxon>Pseudomonadales</taxon>
        <taxon>Marinobacteraceae</taxon>
        <taxon>Marinobacter</taxon>
    </lineage>
</organism>
<evidence type="ECO:0000259" key="2">
    <source>
        <dbReference type="Pfam" id="PF13439"/>
    </source>
</evidence>
<evidence type="ECO:0000259" key="1">
    <source>
        <dbReference type="Pfam" id="PF00534"/>
    </source>
</evidence>
<dbReference type="Proteomes" id="UP000469950">
    <property type="component" value="Unassembled WGS sequence"/>
</dbReference>
<evidence type="ECO:0000313" key="3">
    <source>
        <dbReference type="EMBL" id="KAE8544178.1"/>
    </source>
</evidence>
<dbReference type="PANTHER" id="PTHR12526:SF630">
    <property type="entry name" value="GLYCOSYLTRANSFERASE"/>
    <property type="match status" value="1"/>
</dbReference>
<gene>
    <name evidence="3" type="ORF">F6453_3435</name>
</gene>
<reference evidence="3 4" key="1">
    <citation type="submission" date="2019-10" db="EMBL/GenBank/DDBJ databases">
        <title>Draft genome sequence of Marinobacter hydrocarbonoclasticus NCT7M from the microbiome of the marine copepod.</title>
        <authorList>
            <person name="Nuttall R."/>
            <person name="Sharma G."/>
            <person name="Moisander P."/>
        </authorList>
    </citation>
    <scope>NUCLEOTIDE SEQUENCE [LARGE SCALE GENOMIC DNA]</scope>
    <source>
        <strain evidence="3 4">NCT7M</strain>
    </source>
</reference>
<dbReference type="PANTHER" id="PTHR12526">
    <property type="entry name" value="GLYCOSYLTRANSFERASE"/>
    <property type="match status" value="1"/>
</dbReference>
<protein>
    <recommendedName>
        <fullName evidence="5">Glycosyltransferase</fullName>
    </recommendedName>
</protein>
<dbReference type="CDD" id="cd03811">
    <property type="entry name" value="GT4_GT28_WabH-like"/>
    <property type="match status" value="1"/>
</dbReference>
<feature type="domain" description="Glycosyl transferase family 1" evidence="1">
    <location>
        <begin position="215"/>
        <end position="361"/>
    </location>
</feature>
<evidence type="ECO:0000313" key="4">
    <source>
        <dbReference type="Proteomes" id="UP000469950"/>
    </source>
</evidence>
<dbReference type="InterPro" id="IPR001296">
    <property type="entry name" value="Glyco_trans_1"/>
</dbReference>
<comment type="caution">
    <text evidence="3">The sequence shown here is derived from an EMBL/GenBank/DDBJ whole genome shotgun (WGS) entry which is preliminary data.</text>
</comment>
<dbReference type="GO" id="GO:1901135">
    <property type="term" value="P:carbohydrate derivative metabolic process"/>
    <property type="evidence" value="ECO:0007669"/>
    <property type="project" value="UniProtKB-ARBA"/>
</dbReference>
<evidence type="ECO:0008006" key="5">
    <source>
        <dbReference type="Google" id="ProtNLM"/>
    </source>
</evidence>
<dbReference type="RefSeq" id="WP_153741490.1">
    <property type="nucleotide sequence ID" value="NZ_WBMP01000020.1"/>
</dbReference>
<dbReference type="EMBL" id="WBMP01000020">
    <property type="protein sequence ID" value="KAE8544178.1"/>
    <property type="molecule type" value="Genomic_DNA"/>
</dbReference>
<dbReference type="GO" id="GO:0016757">
    <property type="term" value="F:glycosyltransferase activity"/>
    <property type="evidence" value="ECO:0007669"/>
    <property type="project" value="InterPro"/>
</dbReference>
<accession>A0A833N9T4</accession>
<dbReference type="Gene3D" id="3.40.50.2000">
    <property type="entry name" value="Glycogen Phosphorylase B"/>
    <property type="match status" value="2"/>
</dbReference>